<keyword evidence="2" id="KW-0808">Transferase</keyword>
<feature type="domain" description="Rhodanese" evidence="1">
    <location>
        <begin position="21"/>
        <end position="105"/>
    </location>
</feature>
<sequence>MFAFLKKNNFKTVNVNDLVDIKENLNLIDIREPYEYHRGHLPGAKNIPMGLLVSNPSKYISQDDTYHIICQSGARSLSACNDLEVAGYKVINVGGGTGSYVGALKR</sequence>
<dbReference type="PANTHER" id="PTHR43031:SF17">
    <property type="entry name" value="SULFURTRANSFERASE YTWF-RELATED"/>
    <property type="match status" value="1"/>
</dbReference>
<organism evidence="2 3">
    <name type="scientific">Alkalibacter saccharofermentans DSM 14828</name>
    <dbReference type="NCBI Taxonomy" id="1120975"/>
    <lineage>
        <taxon>Bacteria</taxon>
        <taxon>Bacillati</taxon>
        <taxon>Bacillota</taxon>
        <taxon>Clostridia</taxon>
        <taxon>Eubacteriales</taxon>
        <taxon>Eubacteriaceae</taxon>
        <taxon>Alkalibacter</taxon>
    </lineage>
</organism>
<dbReference type="PANTHER" id="PTHR43031">
    <property type="entry name" value="FAD-DEPENDENT OXIDOREDUCTASE"/>
    <property type="match status" value="1"/>
</dbReference>
<dbReference type="InterPro" id="IPR050229">
    <property type="entry name" value="GlpE_sulfurtransferase"/>
</dbReference>
<evidence type="ECO:0000313" key="3">
    <source>
        <dbReference type="Proteomes" id="UP000184251"/>
    </source>
</evidence>
<dbReference type="Pfam" id="PF00581">
    <property type="entry name" value="Rhodanese"/>
    <property type="match status" value="1"/>
</dbReference>
<name>A0A1M4Z450_9FIRM</name>
<gene>
    <name evidence="2" type="ORF">SAMN02746064_01942</name>
</gene>
<keyword evidence="3" id="KW-1185">Reference proteome</keyword>
<protein>
    <submittedName>
        <fullName evidence="2">Rhodanese-related sulfurtransferase</fullName>
    </submittedName>
</protein>
<dbReference type="CDD" id="cd00158">
    <property type="entry name" value="RHOD"/>
    <property type="match status" value="1"/>
</dbReference>
<accession>A0A1M4Z450</accession>
<dbReference type="GO" id="GO:0004792">
    <property type="term" value="F:thiosulfate-cyanide sulfurtransferase activity"/>
    <property type="evidence" value="ECO:0007669"/>
    <property type="project" value="InterPro"/>
</dbReference>
<dbReference type="Proteomes" id="UP000184251">
    <property type="component" value="Unassembled WGS sequence"/>
</dbReference>
<dbReference type="OrthoDB" id="9800872at2"/>
<dbReference type="InterPro" id="IPR001307">
    <property type="entry name" value="Thiosulphate_STrfase_CS"/>
</dbReference>
<evidence type="ECO:0000259" key="1">
    <source>
        <dbReference type="PROSITE" id="PS50206"/>
    </source>
</evidence>
<dbReference type="SUPFAM" id="SSF52821">
    <property type="entry name" value="Rhodanese/Cell cycle control phosphatase"/>
    <property type="match status" value="1"/>
</dbReference>
<dbReference type="STRING" id="1120975.SAMN02746064_01942"/>
<dbReference type="PROSITE" id="PS50206">
    <property type="entry name" value="RHODANESE_3"/>
    <property type="match status" value="1"/>
</dbReference>
<dbReference type="AlphaFoldDB" id="A0A1M4Z450"/>
<dbReference type="EMBL" id="FQTU01000015">
    <property type="protein sequence ID" value="SHF12821.1"/>
    <property type="molecule type" value="Genomic_DNA"/>
</dbReference>
<reference evidence="2 3" key="1">
    <citation type="submission" date="2016-11" db="EMBL/GenBank/DDBJ databases">
        <authorList>
            <person name="Jaros S."/>
            <person name="Januszkiewicz K."/>
            <person name="Wedrychowicz H."/>
        </authorList>
    </citation>
    <scope>NUCLEOTIDE SEQUENCE [LARGE SCALE GENOMIC DNA]</scope>
    <source>
        <strain evidence="2 3">DSM 14828</strain>
    </source>
</reference>
<dbReference type="InterPro" id="IPR001763">
    <property type="entry name" value="Rhodanese-like_dom"/>
</dbReference>
<evidence type="ECO:0000313" key="2">
    <source>
        <dbReference type="EMBL" id="SHF12821.1"/>
    </source>
</evidence>
<dbReference type="RefSeq" id="WP_073271467.1">
    <property type="nucleotide sequence ID" value="NZ_FQTU01000015.1"/>
</dbReference>
<dbReference type="InterPro" id="IPR036873">
    <property type="entry name" value="Rhodanese-like_dom_sf"/>
</dbReference>
<dbReference type="Gene3D" id="3.40.250.10">
    <property type="entry name" value="Rhodanese-like domain"/>
    <property type="match status" value="1"/>
</dbReference>
<dbReference type="SMART" id="SM00450">
    <property type="entry name" value="RHOD"/>
    <property type="match status" value="1"/>
</dbReference>
<dbReference type="PROSITE" id="PS00380">
    <property type="entry name" value="RHODANESE_1"/>
    <property type="match status" value="1"/>
</dbReference>
<proteinExistence type="predicted"/>